<dbReference type="SUPFAM" id="SSF48403">
    <property type="entry name" value="Ankyrin repeat"/>
    <property type="match status" value="1"/>
</dbReference>
<dbReference type="PROSITE" id="PS50297">
    <property type="entry name" value="ANK_REP_REGION"/>
    <property type="match status" value="3"/>
</dbReference>
<accession>A0A2R5GLS6</accession>
<dbReference type="GO" id="GO:0005634">
    <property type="term" value="C:nucleus"/>
    <property type="evidence" value="ECO:0007669"/>
    <property type="project" value="TreeGrafter"/>
</dbReference>
<keyword evidence="1" id="KW-0040">ANK repeat</keyword>
<comment type="caution">
    <text evidence="4">The sequence shown here is derived from an EMBL/GenBank/DDBJ whole genome shotgun (WGS) entry which is preliminary data.</text>
</comment>
<feature type="region of interest" description="Disordered" evidence="2">
    <location>
        <begin position="239"/>
        <end position="350"/>
    </location>
</feature>
<dbReference type="PANTHER" id="PTHR24183:SF1">
    <property type="entry name" value="FIBRONECTIN TYPE 3 AND ANKYRIN REPEAT DOMAINS PROTEIN 1"/>
    <property type="match status" value="1"/>
</dbReference>
<dbReference type="PROSITE" id="PS50088">
    <property type="entry name" value="ANK_REPEAT"/>
    <property type="match status" value="4"/>
</dbReference>
<keyword evidence="4" id="KW-0808">Transferase</keyword>
<feature type="region of interest" description="Disordered" evidence="2">
    <location>
        <begin position="433"/>
        <end position="503"/>
    </location>
</feature>
<dbReference type="InterPro" id="IPR013761">
    <property type="entry name" value="SAM/pointed_sf"/>
</dbReference>
<feature type="compositionally biased region" description="Low complexity" evidence="2">
    <location>
        <begin position="251"/>
        <end position="260"/>
    </location>
</feature>
<feature type="repeat" description="ANK" evidence="1">
    <location>
        <begin position="169"/>
        <end position="201"/>
    </location>
</feature>
<dbReference type="EMBL" id="BEYU01000100">
    <property type="protein sequence ID" value="GBG31585.1"/>
    <property type="molecule type" value="Genomic_DNA"/>
</dbReference>
<dbReference type="AlphaFoldDB" id="A0A2R5GLS6"/>
<reference evidence="4 5" key="1">
    <citation type="submission" date="2017-12" db="EMBL/GenBank/DDBJ databases">
        <title>Sequencing, de novo assembly and annotation of complete genome of a new Thraustochytrid species, strain FCC1311.</title>
        <authorList>
            <person name="Sedici K."/>
            <person name="Godart F."/>
            <person name="Aiese Cigliano R."/>
            <person name="Sanseverino W."/>
            <person name="Barakat M."/>
            <person name="Ortet P."/>
            <person name="Marechal E."/>
            <person name="Cagnac O."/>
            <person name="Amato A."/>
        </authorList>
    </citation>
    <scope>NUCLEOTIDE SEQUENCE [LARGE SCALE GENOMIC DNA]</scope>
</reference>
<feature type="domain" description="SAM" evidence="3">
    <location>
        <begin position="384"/>
        <end position="435"/>
    </location>
</feature>
<dbReference type="Proteomes" id="UP000241890">
    <property type="component" value="Unassembled WGS sequence"/>
</dbReference>
<feature type="compositionally biased region" description="Acidic residues" evidence="2">
    <location>
        <begin position="273"/>
        <end position="283"/>
    </location>
</feature>
<organism evidence="4 5">
    <name type="scientific">Hondaea fermentalgiana</name>
    <dbReference type="NCBI Taxonomy" id="2315210"/>
    <lineage>
        <taxon>Eukaryota</taxon>
        <taxon>Sar</taxon>
        <taxon>Stramenopiles</taxon>
        <taxon>Bigyra</taxon>
        <taxon>Labyrinthulomycetes</taxon>
        <taxon>Thraustochytrida</taxon>
        <taxon>Thraustochytriidae</taxon>
        <taxon>Hondaea</taxon>
    </lineage>
</organism>
<keyword evidence="4" id="KW-0418">Kinase</keyword>
<dbReference type="Pfam" id="PF07647">
    <property type="entry name" value="SAM_2"/>
    <property type="match status" value="1"/>
</dbReference>
<dbReference type="InParanoid" id="A0A2R5GLS6"/>
<evidence type="ECO:0000256" key="1">
    <source>
        <dbReference type="PROSITE-ProRule" id="PRU00023"/>
    </source>
</evidence>
<dbReference type="InterPro" id="IPR036770">
    <property type="entry name" value="Ankyrin_rpt-contain_sf"/>
</dbReference>
<dbReference type="OrthoDB" id="46760at2759"/>
<dbReference type="Pfam" id="PF00023">
    <property type="entry name" value="Ank"/>
    <property type="match status" value="1"/>
</dbReference>
<dbReference type="CDD" id="cd09487">
    <property type="entry name" value="SAM_superfamily"/>
    <property type="match status" value="1"/>
</dbReference>
<dbReference type="InterPro" id="IPR001660">
    <property type="entry name" value="SAM"/>
</dbReference>
<dbReference type="SMART" id="SM00248">
    <property type="entry name" value="ANK"/>
    <property type="match status" value="6"/>
</dbReference>
<dbReference type="GO" id="GO:0016301">
    <property type="term" value="F:kinase activity"/>
    <property type="evidence" value="ECO:0007669"/>
    <property type="project" value="UniProtKB-KW"/>
</dbReference>
<protein>
    <submittedName>
        <fullName evidence="4">Ankyrin repeat and protein kinase domain-containing protein 1</fullName>
    </submittedName>
</protein>
<evidence type="ECO:0000259" key="3">
    <source>
        <dbReference type="Pfam" id="PF07647"/>
    </source>
</evidence>
<evidence type="ECO:0000313" key="5">
    <source>
        <dbReference type="Proteomes" id="UP000241890"/>
    </source>
</evidence>
<feature type="compositionally biased region" description="Basic and acidic residues" evidence="2">
    <location>
        <begin position="311"/>
        <end position="322"/>
    </location>
</feature>
<evidence type="ECO:0000256" key="2">
    <source>
        <dbReference type="SAM" id="MobiDB-lite"/>
    </source>
</evidence>
<dbReference type="Gene3D" id="1.25.40.20">
    <property type="entry name" value="Ankyrin repeat-containing domain"/>
    <property type="match status" value="2"/>
</dbReference>
<gene>
    <name evidence="4" type="ORF">FCC1311_078102</name>
</gene>
<keyword evidence="5" id="KW-1185">Reference proteome</keyword>
<dbReference type="InterPro" id="IPR002110">
    <property type="entry name" value="Ankyrin_rpt"/>
</dbReference>
<feature type="repeat" description="ANK" evidence="1">
    <location>
        <begin position="34"/>
        <end position="69"/>
    </location>
</feature>
<feature type="repeat" description="ANK" evidence="1">
    <location>
        <begin position="103"/>
        <end position="135"/>
    </location>
</feature>
<dbReference type="PANTHER" id="PTHR24183">
    <property type="entry name" value="FIBRONECTIN TYPE 3 AND ANKYRIN REPEAT DOMAINS PROTEIN 1"/>
    <property type="match status" value="1"/>
</dbReference>
<dbReference type="Gene3D" id="1.10.150.50">
    <property type="entry name" value="Transcription Factor, Ets-1"/>
    <property type="match status" value="1"/>
</dbReference>
<feature type="repeat" description="ANK" evidence="1">
    <location>
        <begin position="70"/>
        <end position="102"/>
    </location>
</feature>
<feature type="compositionally biased region" description="Low complexity" evidence="2">
    <location>
        <begin position="484"/>
        <end position="503"/>
    </location>
</feature>
<proteinExistence type="predicted"/>
<dbReference type="Pfam" id="PF12796">
    <property type="entry name" value="Ank_2"/>
    <property type="match status" value="2"/>
</dbReference>
<sequence>MRLLYESVQRGDVEAVVEAVTAKPEKLDKVLTQANDTPLTWALNPNSGMHPEIARVLIERGANVDAQQSDGWTPLMLACRYSQPEIAKMLVERGAKLDLQKCDGWTALMIACSEGETEIATLLVQRGAKLDVQNNQGWTALMFACELAQPKVAQDIIRRGALLDTQQKQGWTALMFAARHDQPETVRMLLERGAKVDIEDQDGVTALMHACRKPTSTAHTCQGLLAAVKACWAAGASLESPSSKANEVAEAETSTTTVEESAIDAGRGPGAEDISDDDDDDVPELIGGSSRRLRAQNSVAEDTPAAVDAPDSDKASEPRDEEVSGTAETVGDEEPLPTAVDVNEPTSTKSSTQSALKIAQEEHRADAVEFLTFVSKSDVTSLLLDELKMPREVVVSFFDNEVRSAEDCAILTEADLQQMGVDTVMKRRKILRHFQPSKAPETQEQETTKAPVTPAETKEKETEPVARAASPDSAKAGFADRLSQAQQQQQQQRPADDPQCCVQ</sequence>
<evidence type="ECO:0000313" key="4">
    <source>
        <dbReference type="EMBL" id="GBG31585.1"/>
    </source>
</evidence>
<name>A0A2R5GLS6_9STRA</name>
<dbReference type="SUPFAM" id="SSF47769">
    <property type="entry name" value="SAM/Pointed domain"/>
    <property type="match status" value="1"/>
</dbReference>